<reference evidence="3 4" key="1">
    <citation type="submission" date="2021-06" db="EMBL/GenBank/DDBJ databases">
        <authorList>
            <person name="Palmer J.M."/>
        </authorList>
    </citation>
    <scope>NUCLEOTIDE SEQUENCE [LARGE SCALE GENOMIC DNA]</scope>
    <source>
        <strain evidence="3 4">MEX-2019</strain>
        <tissue evidence="3">Muscle</tissue>
    </source>
</reference>
<protein>
    <submittedName>
        <fullName evidence="3">Uncharacterized protein</fullName>
    </submittedName>
</protein>
<evidence type="ECO:0000313" key="4">
    <source>
        <dbReference type="Proteomes" id="UP001311232"/>
    </source>
</evidence>
<feature type="signal peptide" evidence="2">
    <location>
        <begin position="1"/>
        <end position="16"/>
    </location>
</feature>
<accession>A0AAV9SBC4</accession>
<sequence>MLPALLRLSVLPLWFCFGPSSSPLKDLPDLTFVAMISSQALLAAVGFHNLSNSKRNLSTLQQAAPLDQISKKTTNQSSDLWKGSVIKVTRLTKLTRPGSLSSNDPAPATNSERFQSQIPSPSDL</sequence>
<proteinExistence type="predicted"/>
<comment type="caution">
    <text evidence="3">The sequence shown here is derived from an EMBL/GenBank/DDBJ whole genome shotgun (WGS) entry which is preliminary data.</text>
</comment>
<dbReference type="Proteomes" id="UP001311232">
    <property type="component" value="Unassembled WGS sequence"/>
</dbReference>
<keyword evidence="2" id="KW-0732">Signal</keyword>
<feature type="region of interest" description="Disordered" evidence="1">
    <location>
        <begin position="95"/>
        <end position="124"/>
    </location>
</feature>
<dbReference type="AlphaFoldDB" id="A0AAV9SBC4"/>
<keyword evidence="4" id="KW-1185">Reference proteome</keyword>
<evidence type="ECO:0000256" key="1">
    <source>
        <dbReference type="SAM" id="MobiDB-lite"/>
    </source>
</evidence>
<feature type="chain" id="PRO_5043967699" evidence="2">
    <location>
        <begin position="17"/>
        <end position="124"/>
    </location>
</feature>
<dbReference type="EMBL" id="JAHHUM010000638">
    <property type="protein sequence ID" value="KAK5618137.1"/>
    <property type="molecule type" value="Genomic_DNA"/>
</dbReference>
<gene>
    <name evidence="3" type="ORF">CRENBAI_021800</name>
</gene>
<feature type="compositionally biased region" description="Polar residues" evidence="1">
    <location>
        <begin position="98"/>
        <end position="124"/>
    </location>
</feature>
<name>A0AAV9SBC4_9TELE</name>
<evidence type="ECO:0000313" key="3">
    <source>
        <dbReference type="EMBL" id="KAK5618137.1"/>
    </source>
</evidence>
<organism evidence="3 4">
    <name type="scientific">Crenichthys baileyi</name>
    <name type="common">White River springfish</name>
    <dbReference type="NCBI Taxonomy" id="28760"/>
    <lineage>
        <taxon>Eukaryota</taxon>
        <taxon>Metazoa</taxon>
        <taxon>Chordata</taxon>
        <taxon>Craniata</taxon>
        <taxon>Vertebrata</taxon>
        <taxon>Euteleostomi</taxon>
        <taxon>Actinopterygii</taxon>
        <taxon>Neopterygii</taxon>
        <taxon>Teleostei</taxon>
        <taxon>Neoteleostei</taxon>
        <taxon>Acanthomorphata</taxon>
        <taxon>Ovalentaria</taxon>
        <taxon>Atherinomorphae</taxon>
        <taxon>Cyprinodontiformes</taxon>
        <taxon>Goodeidae</taxon>
        <taxon>Crenichthys</taxon>
    </lineage>
</organism>
<evidence type="ECO:0000256" key="2">
    <source>
        <dbReference type="SAM" id="SignalP"/>
    </source>
</evidence>